<dbReference type="Proteomes" id="UP001189429">
    <property type="component" value="Unassembled WGS sequence"/>
</dbReference>
<gene>
    <name evidence="1" type="ORF">PCOR1329_LOCUS48530</name>
</gene>
<evidence type="ECO:0000313" key="1">
    <source>
        <dbReference type="EMBL" id="CAK0859023.1"/>
    </source>
</evidence>
<sequence length="273" mass="28789">RLVPCFATPLLDAIPVSAPPTPRSSSSQCRGPEAPPLCASLARACAVVLATPRGGGAVLPAARLGSRAAVDKRRSSSSREVSDHKADVLHHVAQHRAAWLPQLAARAGGAAAVGPLRPEAVLLVDDERANFRHYKGDGAVTEALRCCKVPRYDDLYRDCGPLNQLGGLGAHSDADYDSVRRFVEEPWEFPSLDTQLSFVAADLSDNHVVAVESEELALLPRERGPKTLFGRRAPVRRPTRGSSGLLGPAACSLAGCLRWARGVCAAGCGALAP</sequence>
<accession>A0ABN9UHA1</accession>
<feature type="non-terminal residue" evidence="1">
    <location>
        <position position="1"/>
    </location>
</feature>
<comment type="caution">
    <text evidence="1">The sequence shown here is derived from an EMBL/GenBank/DDBJ whole genome shotgun (WGS) entry which is preliminary data.</text>
</comment>
<name>A0ABN9UHA1_9DINO</name>
<evidence type="ECO:0000313" key="2">
    <source>
        <dbReference type="Proteomes" id="UP001189429"/>
    </source>
</evidence>
<dbReference type="EMBL" id="CAUYUJ010015860">
    <property type="protein sequence ID" value="CAK0859023.1"/>
    <property type="molecule type" value="Genomic_DNA"/>
</dbReference>
<keyword evidence="2" id="KW-1185">Reference proteome</keyword>
<protein>
    <submittedName>
        <fullName evidence="1">Uncharacterized protein</fullName>
    </submittedName>
</protein>
<proteinExistence type="predicted"/>
<reference evidence="1" key="1">
    <citation type="submission" date="2023-10" db="EMBL/GenBank/DDBJ databases">
        <authorList>
            <person name="Chen Y."/>
            <person name="Shah S."/>
            <person name="Dougan E. K."/>
            <person name="Thang M."/>
            <person name="Chan C."/>
        </authorList>
    </citation>
    <scope>NUCLEOTIDE SEQUENCE [LARGE SCALE GENOMIC DNA]</scope>
</reference>
<organism evidence="1 2">
    <name type="scientific">Prorocentrum cordatum</name>
    <dbReference type="NCBI Taxonomy" id="2364126"/>
    <lineage>
        <taxon>Eukaryota</taxon>
        <taxon>Sar</taxon>
        <taxon>Alveolata</taxon>
        <taxon>Dinophyceae</taxon>
        <taxon>Prorocentrales</taxon>
        <taxon>Prorocentraceae</taxon>
        <taxon>Prorocentrum</taxon>
    </lineage>
</organism>